<evidence type="ECO:0000313" key="2">
    <source>
        <dbReference type="EMBL" id="KGQ23025.2"/>
    </source>
</evidence>
<keyword evidence="3" id="KW-1185">Reference proteome</keyword>
<dbReference type="InterPro" id="IPR030995">
    <property type="entry name" value="SoxZ"/>
</dbReference>
<comment type="caution">
    <text evidence="2">The sequence shown here is derived from an EMBL/GenBank/DDBJ whole genome shotgun (WGS) entry which is preliminary data.</text>
</comment>
<evidence type="ECO:0000259" key="1">
    <source>
        <dbReference type="Pfam" id="PF08770"/>
    </source>
</evidence>
<dbReference type="SUPFAM" id="SSF81296">
    <property type="entry name" value="E set domains"/>
    <property type="match status" value="1"/>
</dbReference>
<dbReference type="RefSeq" id="WP_038060499.1">
    <property type="nucleotide sequence ID" value="NZ_JPSL02000039.1"/>
</dbReference>
<dbReference type="InterPro" id="IPR014880">
    <property type="entry name" value="SoxZ_dom"/>
</dbReference>
<organism evidence="2 3">
    <name type="scientific">Thermus filiformis</name>
    <dbReference type="NCBI Taxonomy" id="276"/>
    <lineage>
        <taxon>Bacteria</taxon>
        <taxon>Thermotogati</taxon>
        <taxon>Deinococcota</taxon>
        <taxon>Deinococci</taxon>
        <taxon>Thermales</taxon>
        <taxon>Thermaceae</taxon>
        <taxon>Thermus</taxon>
    </lineage>
</organism>
<dbReference type="Gene3D" id="2.60.40.10">
    <property type="entry name" value="Immunoglobulins"/>
    <property type="match status" value="1"/>
</dbReference>
<dbReference type="InterPro" id="IPR014756">
    <property type="entry name" value="Ig_E-set"/>
</dbReference>
<gene>
    <name evidence="2" type="ORF">THFILI_06015</name>
</gene>
<protein>
    <submittedName>
        <fullName evidence="2">Sulfur oxidation protein SoxZ</fullName>
    </submittedName>
</protein>
<dbReference type="EMBL" id="JPSL02000039">
    <property type="protein sequence ID" value="KGQ23025.2"/>
    <property type="molecule type" value="Genomic_DNA"/>
</dbReference>
<dbReference type="OrthoDB" id="32414at2"/>
<dbReference type="STRING" id="276.THFILI_06015"/>
<name>A0A0A2WXK2_THEFI</name>
<feature type="domain" description="Sulphur oxidation protein SoxZ" evidence="1">
    <location>
        <begin position="11"/>
        <end position="103"/>
    </location>
</feature>
<dbReference type="InterPro" id="IPR013783">
    <property type="entry name" value="Ig-like_fold"/>
</dbReference>
<dbReference type="AlphaFoldDB" id="A0A0A2WXK2"/>
<dbReference type="Pfam" id="PF08770">
    <property type="entry name" value="SoxZ"/>
    <property type="match status" value="1"/>
</dbReference>
<accession>A0A0A2WXK2</accession>
<evidence type="ECO:0000313" key="3">
    <source>
        <dbReference type="Proteomes" id="UP000030364"/>
    </source>
</evidence>
<proteinExistence type="predicted"/>
<reference evidence="2 3" key="1">
    <citation type="journal article" date="2015" name="Genome Announc.">
        <title>Draft Genome Sequence of the Thermophile Thermus filiformis ATCC 43280, Producer of Carotenoid-(Di)glucoside-Branched Fatty Acid (Di)esters and Source of Hyperthermostable Enzymes of Biotechnological Interest.</title>
        <authorList>
            <person name="Mandelli F."/>
            <person name="Oliveira Ramires B."/>
            <person name="Couger M.B."/>
            <person name="Paixao D.A."/>
            <person name="Camilo C.M."/>
            <person name="Polikarpov I."/>
            <person name="Prade R."/>
            <person name="Riano-Pachon D.M."/>
            <person name="Squina F.M."/>
        </authorList>
    </citation>
    <scope>NUCLEOTIDE SEQUENCE [LARGE SCALE GENOMIC DNA]</scope>
    <source>
        <strain evidence="2 3">ATCC 43280</strain>
    </source>
</reference>
<dbReference type="NCBIfam" id="TIGR04490">
    <property type="entry name" value="SoxZ_true"/>
    <property type="match status" value="1"/>
</dbReference>
<sequence length="108" mass="11862">MAIRMLIRFTPAKPKAGEEYKFQVVAQHPMEPGTRKDAEGKLIPANYINLLEVYFEGQKVAEIRPGPSTSANPLFALKFKAEKPGSFTVKAKDINGDTGEAQAKLELA</sequence>
<dbReference type="Proteomes" id="UP000030364">
    <property type="component" value="Unassembled WGS sequence"/>
</dbReference>